<evidence type="ECO:0000256" key="1">
    <source>
        <dbReference type="SAM" id="MobiDB-lite"/>
    </source>
</evidence>
<feature type="compositionally biased region" description="Basic and acidic residues" evidence="1">
    <location>
        <begin position="32"/>
        <end position="47"/>
    </location>
</feature>
<dbReference type="AlphaFoldDB" id="A0AAN7QES5"/>
<organism evidence="3 4">
    <name type="scientific">Trapa natans</name>
    <name type="common">Water chestnut</name>
    <dbReference type="NCBI Taxonomy" id="22666"/>
    <lineage>
        <taxon>Eukaryota</taxon>
        <taxon>Viridiplantae</taxon>
        <taxon>Streptophyta</taxon>
        <taxon>Embryophyta</taxon>
        <taxon>Tracheophyta</taxon>
        <taxon>Spermatophyta</taxon>
        <taxon>Magnoliopsida</taxon>
        <taxon>eudicotyledons</taxon>
        <taxon>Gunneridae</taxon>
        <taxon>Pentapetalae</taxon>
        <taxon>rosids</taxon>
        <taxon>malvids</taxon>
        <taxon>Myrtales</taxon>
        <taxon>Lythraceae</taxon>
        <taxon>Trapa</taxon>
    </lineage>
</organism>
<dbReference type="EMBL" id="JAXQNO010000023">
    <property type="protein sequence ID" value="KAK4765601.1"/>
    <property type="molecule type" value="Genomic_DNA"/>
</dbReference>
<dbReference type="GO" id="GO:0043565">
    <property type="term" value="F:sequence-specific DNA binding"/>
    <property type="evidence" value="ECO:0007669"/>
    <property type="project" value="InterPro"/>
</dbReference>
<feature type="domain" description="DOG1" evidence="2">
    <location>
        <begin position="53"/>
        <end position="263"/>
    </location>
</feature>
<accession>A0AAN7QES5</accession>
<feature type="compositionally biased region" description="Polar residues" evidence="1">
    <location>
        <begin position="53"/>
        <end position="62"/>
    </location>
</feature>
<reference evidence="3 4" key="1">
    <citation type="journal article" date="2023" name="Hortic Res">
        <title>Pangenome of water caltrop reveals structural variations and asymmetric subgenome divergence after allopolyploidization.</title>
        <authorList>
            <person name="Zhang X."/>
            <person name="Chen Y."/>
            <person name="Wang L."/>
            <person name="Yuan Y."/>
            <person name="Fang M."/>
            <person name="Shi L."/>
            <person name="Lu R."/>
            <person name="Comes H.P."/>
            <person name="Ma Y."/>
            <person name="Chen Y."/>
            <person name="Huang G."/>
            <person name="Zhou Y."/>
            <person name="Zheng Z."/>
            <person name="Qiu Y."/>
        </authorList>
    </citation>
    <scope>NUCLEOTIDE SEQUENCE [LARGE SCALE GENOMIC DNA]</scope>
    <source>
        <strain evidence="3">F231</strain>
    </source>
</reference>
<dbReference type="PANTHER" id="PTHR46354:SF4">
    <property type="entry name" value="PROTEIN DOG1-LIKE 3"/>
    <property type="match status" value="1"/>
</dbReference>
<evidence type="ECO:0000313" key="4">
    <source>
        <dbReference type="Proteomes" id="UP001346149"/>
    </source>
</evidence>
<dbReference type="PROSITE" id="PS51806">
    <property type="entry name" value="DOG1"/>
    <property type="match status" value="1"/>
</dbReference>
<name>A0AAN7QES5_TRANT</name>
<dbReference type="GO" id="GO:0006351">
    <property type="term" value="P:DNA-templated transcription"/>
    <property type="evidence" value="ECO:0007669"/>
    <property type="project" value="InterPro"/>
</dbReference>
<dbReference type="InterPro" id="IPR051886">
    <property type="entry name" value="Seed_Dev/Stress_Resp_Reg"/>
</dbReference>
<gene>
    <name evidence="3" type="ORF">SAY86_026691</name>
</gene>
<protein>
    <recommendedName>
        <fullName evidence="2">DOG1 domain-containing protein</fullName>
    </recommendedName>
</protein>
<proteinExistence type="predicted"/>
<evidence type="ECO:0000313" key="3">
    <source>
        <dbReference type="EMBL" id="KAK4765601.1"/>
    </source>
</evidence>
<comment type="caution">
    <text evidence="3">The sequence shown here is derived from an EMBL/GenBank/DDBJ whole genome shotgun (WGS) entry which is preliminary data.</text>
</comment>
<feature type="region of interest" description="Disordered" evidence="1">
    <location>
        <begin position="31"/>
        <end position="62"/>
    </location>
</feature>
<dbReference type="PANTHER" id="PTHR46354">
    <property type="entry name" value="DOG1 DOMAIN-CONTAINING PROTEIN"/>
    <property type="match status" value="1"/>
</dbReference>
<keyword evidence="4" id="KW-1185">Reference proteome</keyword>
<sequence length="280" mass="31191">MKKAQYGSIPEQRRCQANLINQSRQSFSVSLMRREEGGDSEDSKGRIGVDQGSAFSGSSQCTSFESHDASVTRDVQEKHFLRATCVLEDLIEEELDRYRSYYTRPVDPARHDDLSKPLQLASVGWLGDWRPTAMLTLLTGLAQSSGSFCDPAGIERTVSGLVREARIEEAVIDGELAEIQATCVLNPPFAFAGNHHGRPSPRRNGPELQKIKQVMAKAQQLRFKTLETVVRKVPNMSDAAEFLTVFERIQQALHRFATDHELRHGEVSFSTKGLGILDST</sequence>
<dbReference type="Proteomes" id="UP001346149">
    <property type="component" value="Unassembled WGS sequence"/>
</dbReference>
<dbReference type="InterPro" id="IPR025422">
    <property type="entry name" value="TGA_domain"/>
</dbReference>
<evidence type="ECO:0000259" key="2">
    <source>
        <dbReference type="PROSITE" id="PS51806"/>
    </source>
</evidence>